<evidence type="ECO:0000313" key="6">
    <source>
        <dbReference type="Proteomes" id="UP000442105"/>
    </source>
</evidence>
<protein>
    <recommendedName>
        <fullName evidence="1">DUF6922 domain-containing protein</fullName>
    </recommendedName>
</protein>
<evidence type="ECO:0000259" key="1">
    <source>
        <dbReference type="Pfam" id="PF21956"/>
    </source>
</evidence>
<gene>
    <name evidence="4" type="ORF">F7D25_08020</name>
    <name evidence="3" type="ORF">F7D57_01050</name>
    <name evidence="2" type="ORF">F7D95_11650</name>
</gene>
<sequence>MDKEKYINQLSPVLFWDVDKSQLDMDTYPSFFVQRVLEYGQWSDWNIILKYYGLEKIANVCKNMRTLDPVCLSYICAITNTRKEDYRCYHTIQLNSTLWNS</sequence>
<feature type="domain" description="DUF6922" evidence="1">
    <location>
        <begin position="10"/>
        <end position="60"/>
    </location>
</feature>
<name>A0A5P0WKW1_9BACT</name>
<evidence type="ECO:0000313" key="5">
    <source>
        <dbReference type="Proteomes" id="UP000405805"/>
    </source>
</evidence>
<evidence type="ECO:0000313" key="3">
    <source>
        <dbReference type="EMBL" id="MQO08331.1"/>
    </source>
</evidence>
<dbReference type="Proteomes" id="UP000405805">
    <property type="component" value="Unassembled WGS sequence"/>
</dbReference>
<dbReference type="Pfam" id="PF21956">
    <property type="entry name" value="DUF6922"/>
    <property type="match status" value="1"/>
</dbReference>
<dbReference type="InterPro" id="IPR053830">
    <property type="entry name" value="DUF6922"/>
</dbReference>
<evidence type="ECO:0000313" key="2">
    <source>
        <dbReference type="EMBL" id="MQN13439.1"/>
    </source>
</evidence>
<dbReference type="Proteomes" id="UP000442105">
    <property type="component" value="Unassembled WGS sequence"/>
</dbReference>
<evidence type="ECO:0000313" key="4">
    <source>
        <dbReference type="EMBL" id="MQP14356.1"/>
    </source>
</evidence>
<dbReference type="EMBL" id="VZAH01000078">
    <property type="protein sequence ID" value="MQP14356.1"/>
    <property type="molecule type" value="Genomic_DNA"/>
</dbReference>
<accession>A0A5P0WKW1</accession>
<organism evidence="4 7">
    <name type="scientific">Segatella copri</name>
    <dbReference type="NCBI Taxonomy" id="165179"/>
    <lineage>
        <taxon>Bacteria</taxon>
        <taxon>Pseudomonadati</taxon>
        <taxon>Bacteroidota</taxon>
        <taxon>Bacteroidia</taxon>
        <taxon>Bacteroidales</taxon>
        <taxon>Prevotellaceae</taxon>
        <taxon>Segatella</taxon>
    </lineage>
</organism>
<dbReference type="EMBL" id="VZBP01000013">
    <property type="protein sequence ID" value="MQO08331.1"/>
    <property type="molecule type" value="Genomic_DNA"/>
</dbReference>
<dbReference type="EMBL" id="VZCW01000302">
    <property type="protein sequence ID" value="MQN13439.1"/>
    <property type="molecule type" value="Genomic_DNA"/>
</dbReference>
<reference evidence="5 6" key="1">
    <citation type="submission" date="2019-09" db="EMBL/GenBank/DDBJ databases">
        <title>Distinct polysaccharide growth profiles of human intestinal Prevotella copri isolates.</title>
        <authorList>
            <person name="Fehlner-Peach H."/>
            <person name="Magnabosco C."/>
            <person name="Raghavan V."/>
            <person name="Scher J.U."/>
            <person name="Tett A."/>
            <person name="Cox L.M."/>
            <person name="Gottsegen C."/>
            <person name="Watters A."/>
            <person name="Wiltshire- Gordon J.D."/>
            <person name="Segata N."/>
            <person name="Bonneau R."/>
            <person name="Littman D.R."/>
        </authorList>
    </citation>
    <scope>NUCLEOTIDE SEQUENCE [LARGE SCALE GENOMIC DNA]</scope>
    <source>
        <strain evidence="5">iA624</strain>
        <strain evidence="3">IA624</strain>
        <strain evidence="4">IAA917</strain>
        <strain evidence="7">iAA917</strain>
        <strain evidence="6">iAQ1179</strain>
        <strain evidence="2">IAQ1179</strain>
    </source>
</reference>
<dbReference type="AlphaFoldDB" id="A0A5P0WKW1"/>
<dbReference type="Proteomes" id="UP000477980">
    <property type="component" value="Unassembled WGS sequence"/>
</dbReference>
<proteinExistence type="predicted"/>
<evidence type="ECO:0000313" key="7">
    <source>
        <dbReference type="Proteomes" id="UP000477980"/>
    </source>
</evidence>
<comment type="caution">
    <text evidence="4">The sequence shown here is derived from an EMBL/GenBank/DDBJ whole genome shotgun (WGS) entry which is preliminary data.</text>
</comment>